<evidence type="ECO:0000313" key="12">
    <source>
        <dbReference type="Proteomes" id="UP000034980"/>
    </source>
</evidence>
<dbReference type="GO" id="GO:0004190">
    <property type="term" value="F:aspartic-type endopeptidase activity"/>
    <property type="evidence" value="ECO:0007669"/>
    <property type="project" value="UniProtKB-KW"/>
</dbReference>
<dbReference type="EMBL" id="AYYF01000991">
    <property type="protein sequence ID" value="ETK13033.1"/>
    <property type="molecule type" value="Genomic_DNA"/>
</dbReference>
<sequence>MNEQTRATKAWGAAAIILLLLFLDQAFKIWVKTHMALGESITIFPWFQLYFTENPGMAFGMEFFNKLVLSVFRIVAVVGIGYYLVQLIRKEYPMGYIVCIAMIFAGALGNIIDSVFYGVIFNHSYGQVATLMPEGGGYAPLLHGKVVDMLYFPLIETT</sequence>
<name>W2D141_9BACT</name>
<organism evidence="11 12">
    <name type="scientific">Tannerella sp. oral taxon BU063 isolate Cell 8/11</name>
    <dbReference type="NCBI Taxonomy" id="1411915"/>
    <lineage>
        <taxon>Bacteria</taxon>
        <taxon>Pseudomonadati</taxon>
        <taxon>Bacteroidota</taxon>
        <taxon>Bacteroidia</taxon>
        <taxon>Bacteroidales</taxon>
        <taxon>Tannerellaceae</taxon>
        <taxon>Tannerella</taxon>
    </lineage>
</organism>
<dbReference type="NCBIfam" id="NF011369">
    <property type="entry name" value="PRK14788.1"/>
    <property type="match status" value="1"/>
</dbReference>
<comment type="similarity">
    <text evidence="1 9">Belongs to the peptidase A8 family.</text>
</comment>
<feature type="transmembrane region" description="Helical" evidence="10">
    <location>
        <begin position="97"/>
        <end position="120"/>
    </location>
</feature>
<keyword evidence="2" id="KW-1003">Cell membrane</keyword>
<feature type="transmembrane region" description="Helical" evidence="10">
    <location>
        <begin position="67"/>
        <end position="85"/>
    </location>
</feature>
<keyword evidence="5" id="KW-0064">Aspartyl protease</keyword>
<protein>
    <submittedName>
        <fullName evidence="11">Peptidase A8</fullName>
    </submittedName>
</protein>
<proteinExistence type="inferred from homology"/>
<keyword evidence="3" id="KW-0645">Protease</keyword>
<evidence type="ECO:0000256" key="9">
    <source>
        <dbReference type="RuleBase" id="RU004181"/>
    </source>
</evidence>
<dbReference type="GO" id="GO:0006508">
    <property type="term" value="P:proteolysis"/>
    <property type="evidence" value="ECO:0007669"/>
    <property type="project" value="UniProtKB-KW"/>
</dbReference>
<evidence type="ECO:0000256" key="3">
    <source>
        <dbReference type="ARBA" id="ARBA00022670"/>
    </source>
</evidence>
<comment type="caution">
    <text evidence="11">The sequence shown here is derived from an EMBL/GenBank/DDBJ whole genome shotgun (WGS) entry which is preliminary data.</text>
</comment>
<accession>W2D141</accession>
<reference evidence="11 12" key="1">
    <citation type="submission" date="2013-11" db="EMBL/GenBank/DDBJ databases">
        <title>Single cell genomics of uncultured Tannerella BU063 (oral taxon 286).</title>
        <authorList>
            <person name="Beall C.J."/>
            <person name="Campbell A.G."/>
            <person name="Griffen A.L."/>
            <person name="Podar M."/>
            <person name="Leys E.J."/>
        </authorList>
    </citation>
    <scope>NUCLEOTIDE SEQUENCE [LARGE SCALE GENOMIC DNA]</scope>
    <source>
        <strain evidence="11">Cell 8/11</strain>
    </source>
</reference>
<dbReference type="PANTHER" id="PTHR33695">
    <property type="entry name" value="LIPOPROTEIN SIGNAL PEPTIDASE"/>
    <property type="match status" value="1"/>
</dbReference>
<evidence type="ECO:0000256" key="8">
    <source>
        <dbReference type="ARBA" id="ARBA00023136"/>
    </source>
</evidence>
<keyword evidence="4 10" id="KW-0812">Transmembrane</keyword>
<evidence type="ECO:0000313" key="11">
    <source>
        <dbReference type="EMBL" id="ETK13033.1"/>
    </source>
</evidence>
<evidence type="ECO:0000256" key="2">
    <source>
        <dbReference type="ARBA" id="ARBA00022475"/>
    </source>
</evidence>
<evidence type="ECO:0000256" key="6">
    <source>
        <dbReference type="ARBA" id="ARBA00022801"/>
    </source>
</evidence>
<keyword evidence="7 10" id="KW-1133">Transmembrane helix</keyword>
<dbReference type="Proteomes" id="UP000034980">
    <property type="component" value="Unassembled WGS sequence"/>
</dbReference>
<dbReference type="PRINTS" id="PR00781">
    <property type="entry name" value="LIPOSIGPTASE"/>
</dbReference>
<dbReference type="PANTHER" id="PTHR33695:SF1">
    <property type="entry name" value="LIPOPROTEIN SIGNAL PEPTIDASE"/>
    <property type="match status" value="1"/>
</dbReference>
<dbReference type="Pfam" id="PF01252">
    <property type="entry name" value="Peptidase_A8"/>
    <property type="match status" value="1"/>
</dbReference>
<gene>
    <name evidence="11" type="ORF">T235_05840</name>
</gene>
<evidence type="ECO:0000256" key="10">
    <source>
        <dbReference type="SAM" id="Phobius"/>
    </source>
</evidence>
<dbReference type="AlphaFoldDB" id="W2D141"/>
<keyword evidence="8 10" id="KW-0472">Membrane</keyword>
<dbReference type="GO" id="GO:0016020">
    <property type="term" value="C:membrane"/>
    <property type="evidence" value="ECO:0007669"/>
    <property type="project" value="InterPro"/>
</dbReference>
<evidence type="ECO:0000256" key="5">
    <source>
        <dbReference type="ARBA" id="ARBA00022750"/>
    </source>
</evidence>
<feature type="non-terminal residue" evidence="11">
    <location>
        <position position="158"/>
    </location>
</feature>
<evidence type="ECO:0000256" key="7">
    <source>
        <dbReference type="ARBA" id="ARBA00022989"/>
    </source>
</evidence>
<keyword evidence="6" id="KW-0378">Hydrolase</keyword>
<evidence type="ECO:0000256" key="4">
    <source>
        <dbReference type="ARBA" id="ARBA00022692"/>
    </source>
</evidence>
<evidence type="ECO:0000256" key="1">
    <source>
        <dbReference type="ARBA" id="ARBA00006139"/>
    </source>
</evidence>
<dbReference type="InterPro" id="IPR001872">
    <property type="entry name" value="Peptidase_A8"/>
</dbReference>